<dbReference type="Proteomes" id="UP001196413">
    <property type="component" value="Unassembled WGS sequence"/>
</dbReference>
<evidence type="ECO:0000313" key="2">
    <source>
        <dbReference type="Proteomes" id="UP001196413"/>
    </source>
</evidence>
<protein>
    <submittedName>
        <fullName evidence="1">Uncharacterized protein</fullName>
    </submittedName>
</protein>
<organism evidence="1 2">
    <name type="scientific">Parelaphostrongylus tenuis</name>
    <name type="common">Meningeal worm</name>
    <dbReference type="NCBI Taxonomy" id="148309"/>
    <lineage>
        <taxon>Eukaryota</taxon>
        <taxon>Metazoa</taxon>
        <taxon>Ecdysozoa</taxon>
        <taxon>Nematoda</taxon>
        <taxon>Chromadorea</taxon>
        <taxon>Rhabditida</taxon>
        <taxon>Rhabditina</taxon>
        <taxon>Rhabditomorpha</taxon>
        <taxon>Strongyloidea</taxon>
        <taxon>Metastrongylidae</taxon>
        <taxon>Parelaphostrongylus</taxon>
    </lineage>
</organism>
<dbReference type="AlphaFoldDB" id="A0AAD5QQP6"/>
<proteinExistence type="predicted"/>
<name>A0AAD5QQP6_PARTN</name>
<dbReference type="EMBL" id="JAHQIW010002477">
    <property type="protein sequence ID" value="KAJ1355436.1"/>
    <property type="molecule type" value="Genomic_DNA"/>
</dbReference>
<gene>
    <name evidence="1" type="ORF">KIN20_012833</name>
</gene>
<keyword evidence="2" id="KW-1185">Reference proteome</keyword>
<sequence length="58" mass="6529">MDASQTSLTYVVNEKRGSSNHVITSSLIVAEQFLQQHAPQISENRESKNFRVRNLGIV</sequence>
<evidence type="ECO:0000313" key="1">
    <source>
        <dbReference type="EMBL" id="KAJ1355436.1"/>
    </source>
</evidence>
<comment type="caution">
    <text evidence="1">The sequence shown here is derived from an EMBL/GenBank/DDBJ whole genome shotgun (WGS) entry which is preliminary data.</text>
</comment>
<accession>A0AAD5QQP6</accession>
<reference evidence="1" key="1">
    <citation type="submission" date="2021-06" db="EMBL/GenBank/DDBJ databases">
        <title>Parelaphostrongylus tenuis whole genome reference sequence.</title>
        <authorList>
            <person name="Garwood T.J."/>
            <person name="Larsen P.A."/>
            <person name="Fountain-Jones N.M."/>
            <person name="Garbe J.R."/>
            <person name="Macchietto M.G."/>
            <person name="Kania S.A."/>
            <person name="Gerhold R.W."/>
            <person name="Richards J.E."/>
            <person name="Wolf T.M."/>
        </authorList>
    </citation>
    <scope>NUCLEOTIDE SEQUENCE</scope>
    <source>
        <strain evidence="1">MNPRO001-30</strain>
        <tissue evidence="1">Meninges</tissue>
    </source>
</reference>